<gene>
    <name evidence="1" type="ORF">Cop2CBH44_04960</name>
</gene>
<reference evidence="2" key="1">
    <citation type="submission" date="2020-07" db="EMBL/GenBank/DDBJ databases">
        <title>Complete genome sequencing of Coprobacter sp. strain 2CBH44.</title>
        <authorList>
            <person name="Sakamoto M."/>
            <person name="Murakami T."/>
            <person name="Mori H."/>
        </authorList>
    </citation>
    <scope>NUCLEOTIDE SEQUENCE [LARGE SCALE GENOMIC DNA]</scope>
    <source>
        <strain evidence="2">2CBH44</strain>
    </source>
</reference>
<dbReference type="RefSeq" id="WP_055096023.1">
    <property type="nucleotide sequence ID" value="NZ_AP023322.1"/>
</dbReference>
<evidence type="ECO:0000313" key="2">
    <source>
        <dbReference type="Proteomes" id="UP000594042"/>
    </source>
</evidence>
<keyword evidence="2" id="KW-1185">Reference proteome</keyword>
<evidence type="ECO:0000313" key="1">
    <source>
        <dbReference type="EMBL" id="BCI62143.1"/>
    </source>
</evidence>
<dbReference type="Proteomes" id="UP000594042">
    <property type="component" value="Chromosome"/>
</dbReference>
<name>A0A7G1HT04_9BACT</name>
<sequence>MKRIGCYLFIIVLSIITKSCEEFPDNESDTDFNVEEIKFFFEEKILSGKILEIQVNQKLTEPQVFLNGDAVNVEIEDNTLSDNDTSISDTNVKRGYFLKIKIPESYKGEYHIRVSAGVADYPDLQRNDFDAGKVKIYQMEESKDFEVGRPAYASVEDAILLIETARGEDHSNLNGYPGYKITEKNTVEKIECLDYKRETLSDAEIYGFKTISDKYCFSYMTYVSNVDTIYQDYTDFVAIQQPVEVTYPVIIRSADGLLIPLQSYYENENPVFSDQIYEAQFRCYEENIFYFMPDREYSSGFSNKPIYKIEIDVSQIPTDGYVFKEEDEYLSLRSGVEITEVYDGSCSVFNGESRHWVVDADGSILLNESQMVINHRIMNISPSNYSGSLIGTPSVFRTPNGSILAMRGTSNGPQTEYISPSLKWNVHYQYFELGLSPFTVVTLSNGKLYFTGTNRYYVLEKNNDIDSGKDYSPSIDKFHYYNNLYPYQEHYIYAFKAGDLYRIKLSNPSEQELIYSGLQESDISYFGVLKDRVVIVDIHMKVVIITDGKAECVDASDLEVWGNPMAIVR</sequence>
<dbReference type="KEGG" id="copr:Cop2CBH44_04960"/>
<protein>
    <submittedName>
        <fullName evidence="1">Uncharacterized protein</fullName>
    </submittedName>
</protein>
<organism evidence="1 2">
    <name type="scientific">Coprobacter secundus subsp. similis</name>
    <dbReference type="NCBI Taxonomy" id="2751153"/>
    <lineage>
        <taxon>Bacteria</taxon>
        <taxon>Pseudomonadati</taxon>
        <taxon>Bacteroidota</taxon>
        <taxon>Bacteroidia</taxon>
        <taxon>Bacteroidales</taxon>
        <taxon>Barnesiellaceae</taxon>
        <taxon>Coprobacter</taxon>
    </lineage>
</organism>
<accession>A0A7G1HT04</accession>
<dbReference type="EMBL" id="AP023322">
    <property type="protein sequence ID" value="BCI62143.1"/>
    <property type="molecule type" value="Genomic_DNA"/>
</dbReference>
<proteinExistence type="predicted"/>
<dbReference type="AlphaFoldDB" id="A0A7G1HT04"/>